<evidence type="ECO:0000313" key="2">
    <source>
        <dbReference type="Proteomes" id="UP000078397"/>
    </source>
</evidence>
<protein>
    <submittedName>
        <fullName evidence="1">Uncharacterized protein</fullName>
    </submittedName>
</protein>
<keyword evidence="2" id="KW-1185">Reference proteome</keyword>
<sequence length="115" mass="13167">MSAIVPCCHISLSRSVGRYLAQVPQERLPRYHCYRLCNIETGSEFDVTDGISHAQRNVHGYRPMSCWEPTPTALEGPHVAFLEHSMQYRYIILTLKMSSATRQIRGQVGLQDKQF</sequence>
<dbReference type="KEGG" id="pchm:VFPPC_04784"/>
<dbReference type="Proteomes" id="UP000078397">
    <property type="component" value="Unassembled WGS sequence"/>
</dbReference>
<dbReference type="EMBL" id="LSBJ02000003">
    <property type="protein sequence ID" value="OAQ68560.1"/>
    <property type="molecule type" value="Genomic_DNA"/>
</dbReference>
<reference evidence="1 2" key="1">
    <citation type="journal article" date="2016" name="PLoS Pathog.">
        <title>Biosynthesis of antibiotic leucinostatins in bio-control fungus Purpureocillium lilacinum and their inhibition on phytophthora revealed by genome mining.</title>
        <authorList>
            <person name="Wang G."/>
            <person name="Liu Z."/>
            <person name="Lin R."/>
            <person name="Li E."/>
            <person name="Mao Z."/>
            <person name="Ling J."/>
            <person name="Yang Y."/>
            <person name="Yin W.B."/>
            <person name="Xie B."/>
        </authorList>
    </citation>
    <scope>NUCLEOTIDE SEQUENCE [LARGE SCALE GENOMIC DNA]</scope>
    <source>
        <strain evidence="1">170</strain>
    </source>
</reference>
<name>A0A179FTM8_METCM</name>
<proteinExistence type="predicted"/>
<dbReference type="RefSeq" id="XP_018145410.1">
    <property type="nucleotide sequence ID" value="XM_018284072.1"/>
</dbReference>
<dbReference type="GeneID" id="28848066"/>
<dbReference type="AlphaFoldDB" id="A0A179FTM8"/>
<evidence type="ECO:0000313" key="1">
    <source>
        <dbReference type="EMBL" id="OAQ68560.1"/>
    </source>
</evidence>
<comment type="caution">
    <text evidence="1">The sequence shown here is derived from an EMBL/GenBank/DDBJ whole genome shotgun (WGS) entry which is preliminary data.</text>
</comment>
<accession>A0A179FTM8</accession>
<gene>
    <name evidence="1" type="ORF">VFPPC_04784</name>
</gene>
<organism evidence="1 2">
    <name type="scientific">Pochonia chlamydosporia 170</name>
    <dbReference type="NCBI Taxonomy" id="1380566"/>
    <lineage>
        <taxon>Eukaryota</taxon>
        <taxon>Fungi</taxon>
        <taxon>Dikarya</taxon>
        <taxon>Ascomycota</taxon>
        <taxon>Pezizomycotina</taxon>
        <taxon>Sordariomycetes</taxon>
        <taxon>Hypocreomycetidae</taxon>
        <taxon>Hypocreales</taxon>
        <taxon>Clavicipitaceae</taxon>
        <taxon>Pochonia</taxon>
    </lineage>
</organism>